<keyword evidence="2" id="KW-1133">Transmembrane helix</keyword>
<feature type="transmembrane region" description="Helical" evidence="2">
    <location>
        <begin position="12"/>
        <end position="30"/>
    </location>
</feature>
<dbReference type="Proteomes" id="UP001500668">
    <property type="component" value="Unassembled WGS sequence"/>
</dbReference>
<dbReference type="Pfam" id="PF04471">
    <property type="entry name" value="Mrr_cat"/>
    <property type="match status" value="1"/>
</dbReference>
<dbReference type="Gene3D" id="3.40.1350.10">
    <property type="match status" value="1"/>
</dbReference>
<dbReference type="PROSITE" id="PS51257">
    <property type="entry name" value="PROKAR_LIPOPROTEIN"/>
    <property type="match status" value="1"/>
</dbReference>
<feature type="region of interest" description="Disordered" evidence="1">
    <location>
        <begin position="76"/>
        <end position="111"/>
    </location>
</feature>
<keyword evidence="2" id="KW-0472">Membrane</keyword>
<dbReference type="EMBL" id="BAAACA010000005">
    <property type="protein sequence ID" value="GAA0581217.1"/>
    <property type="molecule type" value="Genomic_DNA"/>
</dbReference>
<feature type="domain" description="Restriction endonuclease type IV Mrr" evidence="3">
    <location>
        <begin position="151"/>
        <end position="281"/>
    </location>
</feature>
<name>A0ABN1F373_9ACTN</name>
<sequence length="295" mass="32899">MRIYDQPLHRDWAFWTTVGFACVTALAIGTSNQSTAAPMPRWLDALLASITFAVLFGAGPAFLRLLIRRRRHFPEREPASWPPKGADATTAPGHQSQPEAQTSLARSQPSDAANFAPTRVRVASASLRRRRITPEPEGRMESVATPLAWSRLDADGFERLLFDLLRSFPEHHNVQWLSHTRAADRGRDLSMDRVIPLSTGRTRTERVIVQAKHWSAKSVGLPDIAATVAATKVWEPPVVRTLIIATSGRFSADAIAWAERHNETGTAPFVELWPESHLETLLARRPRLIALYGLR</sequence>
<organism evidence="4 5">
    <name type="scientific">Streptomyces crystallinus</name>
    <dbReference type="NCBI Taxonomy" id="68191"/>
    <lineage>
        <taxon>Bacteria</taxon>
        <taxon>Bacillati</taxon>
        <taxon>Actinomycetota</taxon>
        <taxon>Actinomycetes</taxon>
        <taxon>Kitasatosporales</taxon>
        <taxon>Streptomycetaceae</taxon>
        <taxon>Streptomyces</taxon>
    </lineage>
</organism>
<protein>
    <recommendedName>
        <fullName evidence="3">Restriction endonuclease type IV Mrr domain-containing protein</fullName>
    </recommendedName>
</protein>
<evidence type="ECO:0000259" key="3">
    <source>
        <dbReference type="Pfam" id="PF04471"/>
    </source>
</evidence>
<reference evidence="4 5" key="1">
    <citation type="journal article" date="2019" name="Int. J. Syst. Evol. Microbiol.">
        <title>The Global Catalogue of Microorganisms (GCM) 10K type strain sequencing project: providing services to taxonomists for standard genome sequencing and annotation.</title>
        <authorList>
            <consortium name="The Broad Institute Genomics Platform"/>
            <consortium name="The Broad Institute Genome Sequencing Center for Infectious Disease"/>
            <person name="Wu L."/>
            <person name="Ma J."/>
        </authorList>
    </citation>
    <scope>NUCLEOTIDE SEQUENCE [LARGE SCALE GENOMIC DNA]</scope>
    <source>
        <strain evidence="4 5">JCM 5067</strain>
    </source>
</reference>
<comment type="caution">
    <text evidence="4">The sequence shown here is derived from an EMBL/GenBank/DDBJ whole genome shotgun (WGS) entry which is preliminary data.</text>
</comment>
<evidence type="ECO:0000256" key="1">
    <source>
        <dbReference type="SAM" id="MobiDB-lite"/>
    </source>
</evidence>
<feature type="compositionally biased region" description="Polar residues" evidence="1">
    <location>
        <begin position="92"/>
        <end position="111"/>
    </location>
</feature>
<evidence type="ECO:0000313" key="4">
    <source>
        <dbReference type="EMBL" id="GAA0581217.1"/>
    </source>
</evidence>
<evidence type="ECO:0000313" key="5">
    <source>
        <dbReference type="Proteomes" id="UP001500668"/>
    </source>
</evidence>
<keyword evidence="2" id="KW-0812">Transmembrane</keyword>
<proteinExistence type="predicted"/>
<keyword evidence="5" id="KW-1185">Reference proteome</keyword>
<evidence type="ECO:0000256" key="2">
    <source>
        <dbReference type="SAM" id="Phobius"/>
    </source>
</evidence>
<gene>
    <name evidence="4" type="ORF">GCM10010394_07310</name>
</gene>
<dbReference type="InterPro" id="IPR007560">
    <property type="entry name" value="Restrct_endonuc_IV_Mrr"/>
</dbReference>
<dbReference type="InterPro" id="IPR011856">
    <property type="entry name" value="tRNA_endonuc-like_dom_sf"/>
</dbReference>
<feature type="transmembrane region" description="Helical" evidence="2">
    <location>
        <begin position="42"/>
        <end position="67"/>
    </location>
</feature>
<accession>A0ABN1F373</accession>